<dbReference type="EMBL" id="MWWS01000004">
    <property type="protein sequence ID" value="OZG49824.1"/>
    <property type="molecule type" value="Genomic_DNA"/>
</dbReference>
<proteinExistence type="predicted"/>
<keyword evidence="2" id="KW-1185">Reference proteome</keyword>
<evidence type="ECO:0000313" key="2">
    <source>
        <dbReference type="Proteomes" id="UP000216004"/>
    </source>
</evidence>
<dbReference type="AlphaFoldDB" id="A0A261ESJ2"/>
<organism evidence="1 2">
    <name type="scientific">Bombiscardovia coagulans</name>
    <dbReference type="NCBI Taxonomy" id="686666"/>
    <lineage>
        <taxon>Bacteria</taxon>
        <taxon>Bacillati</taxon>
        <taxon>Actinomycetota</taxon>
        <taxon>Actinomycetes</taxon>
        <taxon>Bifidobacteriales</taxon>
        <taxon>Bifidobacteriaceae</taxon>
        <taxon>Bombiscardovia</taxon>
    </lineage>
</organism>
<accession>A0A261ESJ2</accession>
<sequence>MVAYWIQGLRSDVDKYSDSWIPLTYGRILGTTNSLPSGTKTSQSESLLNIGANSYYYVGFEHPSFGRQVFAFEPDFSDMGRTLFKVSPFDTGAVATGRISTVSDEFALNTPEQKKALVSKYSFGRCYQDQFSEWTKSAYDTTYVSEYVGGKVPSKHYCAEIAIPSSGSVSDARCWVWEARTSKETLPDTTSEKEETVNLKLCHIWITADDMDFLKGETIRNLEYAIGDRKRIINFLNNNTKVTRVEGLDASREARRWLEVNQQW</sequence>
<comment type="caution">
    <text evidence="1">The sequence shown here is derived from an EMBL/GenBank/DDBJ whole genome shotgun (WGS) entry which is preliminary data.</text>
</comment>
<protein>
    <submittedName>
        <fullName evidence="1">Uncharacterized protein</fullName>
    </submittedName>
</protein>
<name>A0A261ESJ2_9BIFI</name>
<evidence type="ECO:0000313" key="1">
    <source>
        <dbReference type="EMBL" id="OZG49824.1"/>
    </source>
</evidence>
<reference evidence="1 2" key="1">
    <citation type="journal article" date="2017" name="BMC Genomics">
        <title>Comparative genomic and phylogenomic analyses of the Bifidobacteriaceae family.</title>
        <authorList>
            <person name="Lugli G.A."/>
            <person name="Milani C."/>
            <person name="Turroni F."/>
            <person name="Duranti S."/>
            <person name="Mancabelli L."/>
            <person name="Mangifesta M."/>
            <person name="Ferrario C."/>
            <person name="Modesto M."/>
            <person name="Mattarelli P."/>
            <person name="Jiri K."/>
            <person name="van Sinderen D."/>
            <person name="Ventura M."/>
        </authorList>
    </citation>
    <scope>NUCLEOTIDE SEQUENCE [LARGE SCALE GENOMIC DNA]</scope>
    <source>
        <strain evidence="1 2">DSM 22924</strain>
    </source>
</reference>
<dbReference type="RefSeq" id="WP_094722392.1">
    <property type="nucleotide sequence ID" value="NZ_MWWS01000004.1"/>
</dbReference>
<gene>
    <name evidence="1" type="ORF">BOCO_0341</name>
</gene>
<dbReference type="Proteomes" id="UP000216004">
    <property type="component" value="Unassembled WGS sequence"/>
</dbReference>